<dbReference type="InterPro" id="IPR029044">
    <property type="entry name" value="Nucleotide-diphossugar_trans"/>
</dbReference>
<accession>A0A381TQF4</accession>
<dbReference type="EMBL" id="UINC01004818">
    <property type="protein sequence ID" value="SVA17067.1"/>
    <property type="molecule type" value="Genomic_DNA"/>
</dbReference>
<dbReference type="AlphaFoldDB" id="A0A381TQF4"/>
<name>A0A381TQF4_9ZZZZ</name>
<sequence>MDNVLKIAYKFQGFIPILIVNNNPKITIEVPKILIHNNNKNNWCIERWYWAQKSRFKYSIILDDDILPTKHCLFKLRKMIEKYPTSIISIYGKNNLNNSKKYKDLTDIWCVDRNIDLAIGSCLIVDNNNLRKIFNDYIKPWGYIKRGDDLLISLSFSHFFKSIHKTINTEVTLLDEMNVGLNKSSEHYKLRWKVVEDFKKLHSI</sequence>
<organism evidence="1">
    <name type="scientific">marine metagenome</name>
    <dbReference type="NCBI Taxonomy" id="408172"/>
    <lineage>
        <taxon>unclassified sequences</taxon>
        <taxon>metagenomes</taxon>
        <taxon>ecological metagenomes</taxon>
    </lineage>
</organism>
<proteinExistence type="predicted"/>
<evidence type="ECO:0008006" key="2">
    <source>
        <dbReference type="Google" id="ProtNLM"/>
    </source>
</evidence>
<protein>
    <recommendedName>
        <fullName evidence="2">Glycosyl transferase 64 domain-containing protein</fullName>
    </recommendedName>
</protein>
<dbReference type="Gene3D" id="3.90.550.10">
    <property type="entry name" value="Spore Coat Polysaccharide Biosynthesis Protein SpsA, Chain A"/>
    <property type="match status" value="1"/>
</dbReference>
<reference evidence="1" key="1">
    <citation type="submission" date="2018-05" db="EMBL/GenBank/DDBJ databases">
        <authorList>
            <person name="Lanie J.A."/>
            <person name="Ng W.-L."/>
            <person name="Kazmierczak K.M."/>
            <person name="Andrzejewski T.M."/>
            <person name="Davidsen T.M."/>
            <person name="Wayne K.J."/>
            <person name="Tettelin H."/>
            <person name="Glass J.I."/>
            <person name="Rusch D."/>
            <person name="Podicherti R."/>
            <person name="Tsui H.-C.T."/>
            <person name="Winkler M.E."/>
        </authorList>
    </citation>
    <scope>NUCLEOTIDE SEQUENCE</scope>
</reference>
<evidence type="ECO:0000313" key="1">
    <source>
        <dbReference type="EMBL" id="SVA17067.1"/>
    </source>
</evidence>
<dbReference type="SUPFAM" id="SSF53448">
    <property type="entry name" value="Nucleotide-diphospho-sugar transferases"/>
    <property type="match status" value="1"/>
</dbReference>
<gene>
    <name evidence="1" type="ORF">METZ01_LOCUS69921</name>
</gene>